<sequence length="294" mass="31452">MVQSATEYGILVGVDSSAESDAAVRWAAREASLHDAPITLMHVIAPVVVSWPAGPYMATVLECQEENARHAIEQAQKVVADCLGETHGLTVQTEIRKESVARTLIDASKSAQMVVVGNRGMGALGRVLLGSTSTSLLHYASGPVVVVHGDDQAAHDSRLPVLLGIDGSPASEVATSHAFDEASRRGVDLVALHVWIDVGDIPPIGPTWEEQEETGRALLAERLAGWQERYPDVKVHRRVERAQPAYWLLEEAKQAQLVVVGSHGRGGFTGMLLGSVSSRVAQSATTPVMVVRPR</sequence>
<reference evidence="3 4" key="1">
    <citation type="journal article" date="2013" name="Genome Announc.">
        <title>Draft genome sequence of MKD8, a conjugal recipient Mycobacterium smegmatis strain.</title>
        <authorList>
            <person name="Gray T.A."/>
            <person name="Palumbo M.J."/>
            <person name="Derbyshire K.M."/>
        </authorList>
    </citation>
    <scope>NUCLEOTIDE SEQUENCE [LARGE SCALE GENOMIC DNA]</scope>
    <source>
        <strain evidence="3 4">MKD8</strain>
    </source>
</reference>
<dbReference type="GeneID" id="93458687"/>
<proteinExistence type="inferred from homology"/>
<dbReference type="EMBL" id="CP027541">
    <property type="protein sequence ID" value="AWT54903.1"/>
    <property type="molecule type" value="Genomic_DNA"/>
</dbReference>
<dbReference type="InterPro" id="IPR014729">
    <property type="entry name" value="Rossmann-like_a/b/a_fold"/>
</dbReference>
<dbReference type="PRINTS" id="PR01438">
    <property type="entry name" value="UNVRSLSTRESS"/>
</dbReference>
<evidence type="ECO:0000313" key="4">
    <source>
        <dbReference type="Proteomes" id="UP000011200"/>
    </source>
</evidence>
<evidence type="ECO:0000256" key="1">
    <source>
        <dbReference type="ARBA" id="ARBA00008791"/>
    </source>
</evidence>
<dbReference type="CDD" id="cd23944">
    <property type="entry name" value="USP_Rv2623_repeat1"/>
    <property type="match status" value="1"/>
</dbReference>
<feature type="domain" description="UspA" evidence="2">
    <location>
        <begin position="161"/>
        <end position="292"/>
    </location>
</feature>
<dbReference type="PANTHER" id="PTHR46268">
    <property type="entry name" value="STRESS RESPONSE PROTEIN NHAX"/>
    <property type="match status" value="1"/>
</dbReference>
<dbReference type="SUPFAM" id="SSF52402">
    <property type="entry name" value="Adenine nucleotide alpha hydrolases-like"/>
    <property type="match status" value="2"/>
</dbReference>
<organism evidence="3 4">
    <name type="scientific">Mycolicibacterium smegmatis (strain MKD8)</name>
    <name type="common">Mycobacterium smegmatis</name>
    <dbReference type="NCBI Taxonomy" id="1214915"/>
    <lineage>
        <taxon>Bacteria</taxon>
        <taxon>Bacillati</taxon>
        <taxon>Actinomycetota</taxon>
        <taxon>Actinomycetes</taxon>
        <taxon>Mycobacteriales</taxon>
        <taxon>Mycobacteriaceae</taxon>
        <taxon>Mycolicibacterium</taxon>
    </lineage>
</organism>
<dbReference type="InterPro" id="IPR006016">
    <property type="entry name" value="UspA"/>
</dbReference>
<dbReference type="RefSeq" id="WP_003895405.1">
    <property type="nucleotide sequence ID" value="NZ_CP027541.1"/>
</dbReference>
<feature type="domain" description="UspA" evidence="2">
    <location>
        <begin position="10"/>
        <end position="148"/>
    </location>
</feature>
<gene>
    <name evidence="3" type="ORF">D806_039370</name>
</gene>
<name>A0A2U9PT40_MYCSE</name>
<comment type="similarity">
    <text evidence="1">Belongs to the universal stress protein A family.</text>
</comment>
<dbReference type="Gene3D" id="3.40.50.620">
    <property type="entry name" value="HUPs"/>
    <property type="match status" value="2"/>
</dbReference>
<evidence type="ECO:0000259" key="2">
    <source>
        <dbReference type="Pfam" id="PF00582"/>
    </source>
</evidence>
<reference evidence="4" key="2">
    <citation type="submission" date="2018-03" db="EMBL/GenBank/DDBJ databases">
        <authorList>
            <person name="Derbyshire K."/>
            <person name="Gray T.A."/>
            <person name="Champion M."/>
        </authorList>
    </citation>
    <scope>NUCLEOTIDE SEQUENCE [LARGE SCALE GENOMIC DNA]</scope>
    <source>
        <strain evidence="4">MKD8</strain>
    </source>
</reference>
<accession>A0A2U9PT40</accession>
<dbReference type="SMR" id="A0A2U9PT40"/>
<dbReference type="PANTHER" id="PTHR46268:SF6">
    <property type="entry name" value="UNIVERSAL STRESS PROTEIN UP12"/>
    <property type="match status" value="1"/>
</dbReference>
<dbReference type="Pfam" id="PF00582">
    <property type="entry name" value="Usp"/>
    <property type="match status" value="2"/>
</dbReference>
<dbReference type="Proteomes" id="UP000011200">
    <property type="component" value="Chromosome"/>
</dbReference>
<evidence type="ECO:0000313" key="3">
    <source>
        <dbReference type="EMBL" id="AWT54903.1"/>
    </source>
</evidence>
<protein>
    <submittedName>
        <fullName evidence="3">Universal stress protein family protein</fullName>
    </submittedName>
</protein>
<dbReference type="AlphaFoldDB" id="A0A2U9PT40"/>
<dbReference type="InterPro" id="IPR006015">
    <property type="entry name" value="Universal_stress_UspA"/>
</dbReference>